<comment type="caution">
    <text evidence="2">The sequence shown here is derived from an EMBL/GenBank/DDBJ whole genome shotgun (WGS) entry which is preliminary data.</text>
</comment>
<evidence type="ECO:0000313" key="3">
    <source>
        <dbReference type="Proteomes" id="UP000499080"/>
    </source>
</evidence>
<gene>
    <name evidence="2" type="ORF">AVEN_130882_1</name>
</gene>
<feature type="non-terminal residue" evidence="2">
    <location>
        <position position="69"/>
    </location>
</feature>
<name>A0A4Y2M200_ARAVE</name>
<feature type="signal peptide" evidence="1">
    <location>
        <begin position="1"/>
        <end position="19"/>
    </location>
</feature>
<keyword evidence="1" id="KW-0732">Signal</keyword>
<evidence type="ECO:0000256" key="1">
    <source>
        <dbReference type="SAM" id="SignalP"/>
    </source>
</evidence>
<dbReference type="EMBL" id="BGPR01006618">
    <property type="protein sequence ID" value="GBN20453.1"/>
    <property type="molecule type" value="Genomic_DNA"/>
</dbReference>
<evidence type="ECO:0000313" key="2">
    <source>
        <dbReference type="EMBL" id="GBN20453.1"/>
    </source>
</evidence>
<proteinExistence type="predicted"/>
<sequence length="69" mass="7477">MKVILLALAVVLLVSEVYGFFGDFGGGRGNGGQGGWGLPPPFGRPPRGGHHNLFPKCKDFMKEVHDKLR</sequence>
<reference evidence="2 3" key="1">
    <citation type="journal article" date="2019" name="Sci. Rep.">
        <title>Orb-weaving spider Araneus ventricosus genome elucidates the spidroin gene catalogue.</title>
        <authorList>
            <person name="Kono N."/>
            <person name="Nakamura H."/>
            <person name="Ohtoshi R."/>
            <person name="Moran D.A.P."/>
            <person name="Shinohara A."/>
            <person name="Yoshida Y."/>
            <person name="Fujiwara M."/>
            <person name="Mori M."/>
            <person name="Tomita M."/>
            <person name="Arakawa K."/>
        </authorList>
    </citation>
    <scope>NUCLEOTIDE SEQUENCE [LARGE SCALE GENOMIC DNA]</scope>
</reference>
<dbReference type="Proteomes" id="UP000499080">
    <property type="component" value="Unassembled WGS sequence"/>
</dbReference>
<organism evidence="2 3">
    <name type="scientific">Araneus ventricosus</name>
    <name type="common">Orbweaver spider</name>
    <name type="synonym">Epeira ventricosa</name>
    <dbReference type="NCBI Taxonomy" id="182803"/>
    <lineage>
        <taxon>Eukaryota</taxon>
        <taxon>Metazoa</taxon>
        <taxon>Ecdysozoa</taxon>
        <taxon>Arthropoda</taxon>
        <taxon>Chelicerata</taxon>
        <taxon>Arachnida</taxon>
        <taxon>Araneae</taxon>
        <taxon>Araneomorphae</taxon>
        <taxon>Entelegynae</taxon>
        <taxon>Araneoidea</taxon>
        <taxon>Araneidae</taxon>
        <taxon>Araneus</taxon>
    </lineage>
</organism>
<feature type="chain" id="PRO_5021201827" evidence="1">
    <location>
        <begin position="20"/>
        <end position="69"/>
    </location>
</feature>
<protein>
    <submittedName>
        <fullName evidence="2">Uncharacterized protein</fullName>
    </submittedName>
</protein>
<keyword evidence="3" id="KW-1185">Reference proteome</keyword>
<accession>A0A4Y2M200</accession>
<dbReference type="AlphaFoldDB" id="A0A4Y2M200"/>